<dbReference type="Proteomes" id="UP000280346">
    <property type="component" value="Unassembled WGS sequence"/>
</dbReference>
<proteinExistence type="predicted"/>
<evidence type="ECO:0000313" key="2">
    <source>
        <dbReference type="Proteomes" id="UP000280346"/>
    </source>
</evidence>
<dbReference type="EMBL" id="RZIJ01000020">
    <property type="protein sequence ID" value="RUQ66621.1"/>
    <property type="molecule type" value="Genomic_DNA"/>
</dbReference>
<evidence type="ECO:0008006" key="3">
    <source>
        <dbReference type="Google" id="ProtNLM"/>
    </source>
</evidence>
<organism evidence="1 2">
    <name type="scientific">Azospirillum doebereinerae</name>
    <dbReference type="NCBI Taxonomy" id="92933"/>
    <lineage>
        <taxon>Bacteria</taxon>
        <taxon>Pseudomonadati</taxon>
        <taxon>Pseudomonadota</taxon>
        <taxon>Alphaproteobacteria</taxon>
        <taxon>Rhodospirillales</taxon>
        <taxon>Azospirillaceae</taxon>
        <taxon>Azospirillum</taxon>
    </lineage>
</organism>
<dbReference type="OrthoDB" id="7303475at2"/>
<keyword evidence="2" id="KW-1185">Reference proteome</keyword>
<evidence type="ECO:0000313" key="1">
    <source>
        <dbReference type="EMBL" id="RUQ66621.1"/>
    </source>
</evidence>
<name>A0A3S0WSL6_9PROT</name>
<reference evidence="1 2" key="1">
    <citation type="submission" date="2018-12" db="EMBL/GenBank/DDBJ databases">
        <authorList>
            <person name="Yang Y."/>
        </authorList>
    </citation>
    <scope>NUCLEOTIDE SEQUENCE [LARGE SCALE GENOMIC DNA]</scope>
    <source>
        <strain evidence="1 2">GSF71</strain>
    </source>
</reference>
<dbReference type="AlphaFoldDB" id="A0A3S0WSL6"/>
<accession>A0A3S0WSL6</accession>
<protein>
    <recommendedName>
        <fullName evidence="3">Flagellar hook-length control protein FliK</fullName>
    </recommendedName>
</protein>
<gene>
    <name evidence="1" type="ORF">EJ913_22500</name>
</gene>
<comment type="caution">
    <text evidence="1">The sequence shown here is derived from an EMBL/GenBank/DDBJ whole genome shotgun (WGS) entry which is preliminary data.</text>
</comment>
<sequence length="194" mass="20322">MRLLELLETLDPAEAALARGCLPRCDSTFGAGLALFLAVSEEGCRGWLGDEAAALLAGLDGGLLLDECDRALTPRFQPVDGRMWRVLRVPLQDSAAGLLCATSVDDGLADAFTVVLQARPERLGAVQLMATVAARRLDVTLRAASGLPAELLADLHEGFRAALADCRLDGSLTVGPLAGAWLGLDDTLTSDLAL</sequence>